<accession>A0A8T0GLZ5</accession>
<comment type="caution">
    <text evidence="1">The sequence shown here is derived from an EMBL/GenBank/DDBJ whole genome shotgun (WGS) entry which is preliminary data.</text>
</comment>
<reference evidence="1" key="1">
    <citation type="submission" date="2020-06" db="EMBL/GenBank/DDBJ databases">
        <title>WGS assembly of Ceratodon purpureus strain R40.</title>
        <authorList>
            <person name="Carey S.B."/>
            <person name="Jenkins J."/>
            <person name="Shu S."/>
            <person name="Lovell J.T."/>
            <person name="Sreedasyam A."/>
            <person name="Maumus F."/>
            <person name="Tiley G.P."/>
            <person name="Fernandez-Pozo N."/>
            <person name="Barry K."/>
            <person name="Chen C."/>
            <person name="Wang M."/>
            <person name="Lipzen A."/>
            <person name="Daum C."/>
            <person name="Saski C.A."/>
            <person name="Payton A.C."/>
            <person name="Mcbreen J.C."/>
            <person name="Conrad R.E."/>
            <person name="Kollar L.M."/>
            <person name="Olsson S."/>
            <person name="Huttunen S."/>
            <person name="Landis J.B."/>
            <person name="Wickett N.J."/>
            <person name="Johnson M.G."/>
            <person name="Rensing S.A."/>
            <person name="Grimwood J."/>
            <person name="Schmutz J."/>
            <person name="Mcdaniel S.F."/>
        </authorList>
    </citation>
    <scope>NUCLEOTIDE SEQUENCE</scope>
    <source>
        <strain evidence="1">R40</strain>
    </source>
</reference>
<name>A0A8T0GLZ5_CERPU</name>
<proteinExistence type="predicted"/>
<protein>
    <submittedName>
        <fullName evidence="1">Uncharacterized protein</fullName>
    </submittedName>
</protein>
<organism evidence="1 2">
    <name type="scientific">Ceratodon purpureus</name>
    <name type="common">Fire moss</name>
    <name type="synonym">Dicranum purpureum</name>
    <dbReference type="NCBI Taxonomy" id="3225"/>
    <lineage>
        <taxon>Eukaryota</taxon>
        <taxon>Viridiplantae</taxon>
        <taxon>Streptophyta</taxon>
        <taxon>Embryophyta</taxon>
        <taxon>Bryophyta</taxon>
        <taxon>Bryophytina</taxon>
        <taxon>Bryopsida</taxon>
        <taxon>Dicranidae</taxon>
        <taxon>Pseudoditrichales</taxon>
        <taxon>Ditrichaceae</taxon>
        <taxon>Ceratodon</taxon>
    </lineage>
</organism>
<dbReference type="EMBL" id="CM026431">
    <property type="protein sequence ID" value="KAG0560013.1"/>
    <property type="molecule type" value="Genomic_DNA"/>
</dbReference>
<sequence>MWLFAKLGTIIPNSFGFNQNFLVKAAKSGKGNESGEFERGDPICSLRQHEIDVEQEEAKIKVNKSLIRCKCPKCTCFELCEINITYRFERNMREFSNLQNGRHVKSIFSY</sequence>
<evidence type="ECO:0000313" key="2">
    <source>
        <dbReference type="Proteomes" id="UP000822688"/>
    </source>
</evidence>
<evidence type="ECO:0000313" key="1">
    <source>
        <dbReference type="EMBL" id="KAG0560013.1"/>
    </source>
</evidence>
<gene>
    <name evidence="1" type="ORF">KC19_10G147300</name>
</gene>
<dbReference type="Proteomes" id="UP000822688">
    <property type="component" value="Chromosome 10"/>
</dbReference>
<dbReference type="AlphaFoldDB" id="A0A8T0GLZ5"/>
<keyword evidence="2" id="KW-1185">Reference proteome</keyword>